<evidence type="ECO:0000313" key="2">
    <source>
        <dbReference type="EMBL" id="TEB16415.1"/>
    </source>
</evidence>
<reference evidence="2 3" key="1">
    <citation type="journal article" date="2019" name="Nat. Ecol. Evol.">
        <title>Megaphylogeny resolves global patterns of mushroom evolution.</title>
        <authorList>
            <person name="Varga T."/>
            <person name="Krizsan K."/>
            <person name="Foldi C."/>
            <person name="Dima B."/>
            <person name="Sanchez-Garcia M."/>
            <person name="Sanchez-Ramirez S."/>
            <person name="Szollosi G.J."/>
            <person name="Szarkandi J.G."/>
            <person name="Papp V."/>
            <person name="Albert L."/>
            <person name="Andreopoulos W."/>
            <person name="Angelini C."/>
            <person name="Antonin V."/>
            <person name="Barry K.W."/>
            <person name="Bougher N.L."/>
            <person name="Buchanan P."/>
            <person name="Buyck B."/>
            <person name="Bense V."/>
            <person name="Catcheside P."/>
            <person name="Chovatia M."/>
            <person name="Cooper J."/>
            <person name="Damon W."/>
            <person name="Desjardin D."/>
            <person name="Finy P."/>
            <person name="Geml J."/>
            <person name="Haridas S."/>
            <person name="Hughes K."/>
            <person name="Justo A."/>
            <person name="Karasinski D."/>
            <person name="Kautmanova I."/>
            <person name="Kiss B."/>
            <person name="Kocsube S."/>
            <person name="Kotiranta H."/>
            <person name="LaButti K.M."/>
            <person name="Lechner B.E."/>
            <person name="Liimatainen K."/>
            <person name="Lipzen A."/>
            <person name="Lukacs Z."/>
            <person name="Mihaltcheva S."/>
            <person name="Morgado L.N."/>
            <person name="Niskanen T."/>
            <person name="Noordeloos M.E."/>
            <person name="Ohm R.A."/>
            <person name="Ortiz-Santana B."/>
            <person name="Ovrebo C."/>
            <person name="Racz N."/>
            <person name="Riley R."/>
            <person name="Savchenko A."/>
            <person name="Shiryaev A."/>
            <person name="Soop K."/>
            <person name="Spirin V."/>
            <person name="Szebenyi C."/>
            <person name="Tomsovsky M."/>
            <person name="Tulloss R.E."/>
            <person name="Uehling J."/>
            <person name="Grigoriev I.V."/>
            <person name="Vagvolgyi C."/>
            <person name="Papp T."/>
            <person name="Martin F.M."/>
            <person name="Miettinen O."/>
            <person name="Hibbett D.S."/>
            <person name="Nagy L.G."/>
        </authorList>
    </citation>
    <scope>NUCLEOTIDE SEQUENCE [LARGE SCALE GENOMIC DNA]</scope>
    <source>
        <strain evidence="2 3">FP101781</strain>
    </source>
</reference>
<keyword evidence="3" id="KW-1185">Reference proteome</keyword>
<feature type="compositionally biased region" description="Polar residues" evidence="1">
    <location>
        <begin position="97"/>
        <end position="108"/>
    </location>
</feature>
<comment type="caution">
    <text evidence="2">The sequence shown here is derived from an EMBL/GenBank/DDBJ whole genome shotgun (WGS) entry which is preliminary data.</text>
</comment>
<feature type="region of interest" description="Disordered" evidence="1">
    <location>
        <begin position="53"/>
        <end position="108"/>
    </location>
</feature>
<gene>
    <name evidence="2" type="ORF">FA13DRAFT_807330</name>
</gene>
<organism evidence="2 3">
    <name type="scientific">Coprinellus micaceus</name>
    <name type="common">Glistening ink-cap mushroom</name>
    <name type="synonym">Coprinus micaceus</name>
    <dbReference type="NCBI Taxonomy" id="71717"/>
    <lineage>
        <taxon>Eukaryota</taxon>
        <taxon>Fungi</taxon>
        <taxon>Dikarya</taxon>
        <taxon>Basidiomycota</taxon>
        <taxon>Agaricomycotina</taxon>
        <taxon>Agaricomycetes</taxon>
        <taxon>Agaricomycetidae</taxon>
        <taxon>Agaricales</taxon>
        <taxon>Agaricineae</taxon>
        <taxon>Psathyrellaceae</taxon>
        <taxon>Coprinellus</taxon>
    </lineage>
</organism>
<dbReference type="AlphaFoldDB" id="A0A4Y7S4Z7"/>
<proteinExistence type="predicted"/>
<dbReference type="Proteomes" id="UP000298030">
    <property type="component" value="Unassembled WGS sequence"/>
</dbReference>
<protein>
    <submittedName>
        <fullName evidence="2">Uncharacterized protein</fullName>
    </submittedName>
</protein>
<evidence type="ECO:0000256" key="1">
    <source>
        <dbReference type="SAM" id="MobiDB-lite"/>
    </source>
</evidence>
<sequence>MPPEYEMFGNCRNKRHINLPALAAFCFSPPSPDARTSAWPRLFFVAKPRCPIDVMPPRAAPRGGPRGGGRGGGNPRGGARGGARGGGAGAGRGGTTVGPTLVSSDRWR</sequence>
<dbReference type="EMBL" id="QPFP01000330">
    <property type="protein sequence ID" value="TEB16415.1"/>
    <property type="molecule type" value="Genomic_DNA"/>
</dbReference>
<accession>A0A4Y7S4Z7</accession>
<feature type="compositionally biased region" description="Gly residues" evidence="1">
    <location>
        <begin position="64"/>
        <end position="96"/>
    </location>
</feature>
<evidence type="ECO:0000313" key="3">
    <source>
        <dbReference type="Proteomes" id="UP000298030"/>
    </source>
</evidence>
<name>A0A4Y7S4Z7_COPMI</name>